<dbReference type="GO" id="GO:0003700">
    <property type="term" value="F:DNA-binding transcription factor activity"/>
    <property type="evidence" value="ECO:0007669"/>
    <property type="project" value="InterPro"/>
</dbReference>
<dbReference type="InterPro" id="IPR009057">
    <property type="entry name" value="Homeodomain-like_sf"/>
</dbReference>
<gene>
    <name evidence="5" type="ORF">GP2143_07404</name>
</gene>
<dbReference type="PANTHER" id="PTHR47894">
    <property type="entry name" value="HTH-TYPE TRANSCRIPTIONAL REGULATOR GADX"/>
    <property type="match status" value="1"/>
</dbReference>
<keyword evidence="1" id="KW-0805">Transcription regulation</keyword>
<dbReference type="PANTHER" id="PTHR47894:SF1">
    <property type="entry name" value="HTH-TYPE TRANSCRIPTIONAL REGULATOR VQSM"/>
    <property type="match status" value="1"/>
</dbReference>
<sequence>MIFGHANLYPFVRLRYFDDASVNMQENRLQRDILTQLLSLVAKMGITSEQLFKRSQQNGMSVSGDSFYGIDALILLETAAELTDDPYLGLRLGQEIRIDSYGTLGFALMSCANLRESIELLLRYGKAFFRPYWTSQYYDGGLLLWHNLTIGTPAQQQLVAELSFSQLTTIGNSLYRRQLDGAELQLTFSKPASMAVYQSVFGLEIIFEAERNQLFLPQHLLDTPVKTANIADHIVFHQQCEGILQSLTSGDKITTEVRRLLLQSAGDFLNISQVAERLNMSERTLRRRLKTESVSFRTLFEEVRYLMATEYLSKTDLTVADIAHLLSYSETVNFRRAFIGWSGMTPSEYRQQQAERVKV</sequence>
<dbReference type="InterPro" id="IPR018060">
    <property type="entry name" value="HTH_AraC"/>
</dbReference>
<dbReference type="SMART" id="SM00342">
    <property type="entry name" value="HTH_ARAC"/>
    <property type="match status" value="1"/>
</dbReference>
<comment type="caution">
    <text evidence="5">The sequence shown here is derived from an EMBL/GenBank/DDBJ whole genome shotgun (WGS) entry which is preliminary data.</text>
</comment>
<reference evidence="5 6" key="1">
    <citation type="journal article" date="2010" name="J. Bacteriol.">
        <title>Genome sequence of the oligotrophic marine Gammaproteobacterium HTCC2143, isolated from the Oregon Coast.</title>
        <authorList>
            <person name="Oh H.M."/>
            <person name="Kang I."/>
            <person name="Ferriera S."/>
            <person name="Giovannoni S.J."/>
            <person name="Cho J.C."/>
        </authorList>
    </citation>
    <scope>NUCLEOTIDE SEQUENCE [LARGE SCALE GENOMIC DNA]</scope>
    <source>
        <strain evidence="5 6">HTCC2143</strain>
    </source>
</reference>
<feature type="domain" description="HTH araC/xylS-type" evidence="4">
    <location>
        <begin position="251"/>
        <end position="352"/>
    </location>
</feature>
<evidence type="ECO:0000256" key="1">
    <source>
        <dbReference type="ARBA" id="ARBA00023015"/>
    </source>
</evidence>
<dbReference type="GO" id="GO:0005829">
    <property type="term" value="C:cytosol"/>
    <property type="evidence" value="ECO:0007669"/>
    <property type="project" value="TreeGrafter"/>
</dbReference>
<dbReference type="Pfam" id="PF12625">
    <property type="entry name" value="Arabinose_bd"/>
    <property type="match status" value="1"/>
</dbReference>
<name>A0YC38_9GAMM</name>
<dbReference type="STRING" id="247633.GP2143_07404"/>
<evidence type="ECO:0000256" key="3">
    <source>
        <dbReference type="ARBA" id="ARBA00023163"/>
    </source>
</evidence>
<evidence type="ECO:0000313" key="6">
    <source>
        <dbReference type="Proteomes" id="UP000004931"/>
    </source>
</evidence>
<protein>
    <submittedName>
        <fullName evidence="5">Transcriptional regulator OruR</fullName>
    </submittedName>
</protein>
<evidence type="ECO:0000256" key="2">
    <source>
        <dbReference type="ARBA" id="ARBA00023125"/>
    </source>
</evidence>
<proteinExistence type="predicted"/>
<keyword evidence="6" id="KW-1185">Reference proteome</keyword>
<dbReference type="Pfam" id="PF12833">
    <property type="entry name" value="HTH_18"/>
    <property type="match status" value="1"/>
</dbReference>
<dbReference type="eggNOG" id="COG2207">
    <property type="taxonomic scope" value="Bacteria"/>
</dbReference>
<evidence type="ECO:0000313" key="5">
    <source>
        <dbReference type="EMBL" id="EAW31357.1"/>
    </source>
</evidence>
<dbReference type="EMBL" id="AAVT01000003">
    <property type="protein sequence ID" value="EAW31357.1"/>
    <property type="molecule type" value="Genomic_DNA"/>
</dbReference>
<organism evidence="5 6">
    <name type="scientific">marine gamma proteobacterium HTCC2143</name>
    <dbReference type="NCBI Taxonomy" id="247633"/>
    <lineage>
        <taxon>Bacteria</taxon>
        <taxon>Pseudomonadati</taxon>
        <taxon>Pseudomonadota</taxon>
        <taxon>Gammaproteobacteria</taxon>
        <taxon>Cellvibrionales</taxon>
        <taxon>Spongiibacteraceae</taxon>
        <taxon>BD1-7 clade</taxon>
    </lineage>
</organism>
<keyword evidence="2" id="KW-0238">DNA-binding</keyword>
<dbReference type="SUPFAM" id="SSF46689">
    <property type="entry name" value="Homeodomain-like"/>
    <property type="match status" value="1"/>
</dbReference>
<dbReference type="Gene3D" id="1.10.10.60">
    <property type="entry name" value="Homeodomain-like"/>
    <property type="match status" value="1"/>
</dbReference>
<accession>A0YC38</accession>
<keyword evidence="3" id="KW-0804">Transcription</keyword>
<dbReference type="AlphaFoldDB" id="A0YC38"/>
<dbReference type="InterPro" id="IPR032687">
    <property type="entry name" value="AraC-type_N"/>
</dbReference>
<dbReference type="Proteomes" id="UP000004931">
    <property type="component" value="Unassembled WGS sequence"/>
</dbReference>
<evidence type="ECO:0000259" key="4">
    <source>
        <dbReference type="PROSITE" id="PS01124"/>
    </source>
</evidence>
<dbReference type="PROSITE" id="PS01124">
    <property type="entry name" value="HTH_ARAC_FAMILY_2"/>
    <property type="match status" value="1"/>
</dbReference>
<dbReference type="GO" id="GO:0000976">
    <property type="term" value="F:transcription cis-regulatory region binding"/>
    <property type="evidence" value="ECO:0007669"/>
    <property type="project" value="TreeGrafter"/>
</dbReference>